<sequence>MAARAMDGPIVAAGQKFLDSLDEKDRSIVTLCTSADIFTHHFEQLGAVRNAQAGAKKRIVDSIAVFSDNVEPYLKAIDTLVSSKPEVAALIWGAAKLVLLVANNYSNFFRKLTDMLESISSNFAIYKSLVEVLEENDIELTPGLRCAIVTTYSGILNFFQKIVRVFYKKKGKAKAKPLVVGDLLLRPFDSTFSTLQEKLSSCDALVDKELQLYQLKLILQCQQNNAEEPETDDDTQSSDDLREHLTAIEALVDSVKKAVKERHIDDIKNDIRQWINPPEFMRIYESAIDEMEENTAGWLFQKDEYKSWESFEVSRIGAQTEPEQADAQGSVLWIHGKPGSGKTFLAASVIDRLKASARRDKHRVVLFFHFDAEDGTSNNTASAYRSLLSQLFQRYSKSPDMIDRFSFSMADSHGQKTASMFELADLLNLCISTLEDKCFIILDGIDECDDDGRFVSGLLGTISNCPSVRLLVFSRPTVTLLNDQIPQKERIPIADANRGDIQHYLERKIESFIERDYLPPSADKARLLDHLTIGANGMFLWAYLIIKYLDTDAIDQESRVSAIFDITMPDDLEKMYSRILQRIQDSNSAERNMATKVFSWLIYAARPGPFRPEELQVALNPTANVQLEPARFVQTIVRVCGSLVELGADGQFHFIHLSVKEYLSTQPNGFKQPLHRVHAMLAASYLEYLTMRLPAEPLTADLHEPSRLLAAYPLAFTAVSHWMQHCVHAFLCVVKHRSGEKVFVDADNVGDLVEMLIPKLRKLLDNKPCFLVWIDISYRLSVRIWNSIIWKPSLDDLSLYFTHHSCGIHADTVSRILTDLVNLLLCAEEIQREWGAQLLHDPSTLWGEVAAFHKLSECPLAEVMKVTSLQAERPETGEAGQDSLKTISRVRSDGKAIMVLSVWPSRCFEEVAVRSGAELRGRNLWGACSGWVAKYETWTTEEEPACVLSVVTKLNAEEVLIQCKQSAWEDCDSLPASRPKLGHISSPWRFQFPLGISPSGRYFCILRTVYEVLRPETEHCRPRLRKRKLNVDFDERDNWDPCRRVEYDMSAPRFLYFPTFTTSEDLFVLVSKLGAPLGLALFQTRLGEDFQPTLKVSDQSDILVSSEGIYGITICHNLALPLIGFIAGPGAYVWDWTRTEKPKIHCCFSSVIDEPETIAFSGCGKFLVLRLQANIRQIAKDMEQLLGTERLLELQQMRSAATNELLNIMERVEYGSFLQQTNQYRVVDSTDASLCIKDGATATDALHVVSLRSGILVRNIQEDEEADEKIVNEVELTKLPQSVADGCSTPNATVIVPDAVDKMVKIAISNEPSLFSRLSSRSDKVLMLVQREKASLQFQTTKTKLQTKSIARNNAINSDASILSNSGGSSELDYEGVFDETDN</sequence>
<keyword evidence="4" id="KW-1185">Reference proteome</keyword>
<dbReference type="OrthoDB" id="4772757at2759"/>
<dbReference type="InterPro" id="IPR007111">
    <property type="entry name" value="NACHT_NTPase"/>
</dbReference>
<evidence type="ECO:0000259" key="2">
    <source>
        <dbReference type="PROSITE" id="PS50837"/>
    </source>
</evidence>
<feature type="domain" description="NACHT" evidence="2">
    <location>
        <begin position="330"/>
        <end position="476"/>
    </location>
</feature>
<dbReference type="SUPFAM" id="SSF52540">
    <property type="entry name" value="P-loop containing nucleoside triphosphate hydrolases"/>
    <property type="match status" value="1"/>
</dbReference>
<name>A0A9P9FTV7_9HYPO</name>
<dbReference type="InterPro" id="IPR056884">
    <property type="entry name" value="NPHP3-like_N"/>
</dbReference>
<comment type="caution">
    <text evidence="3">The sequence shown here is derived from an EMBL/GenBank/DDBJ whole genome shotgun (WGS) entry which is preliminary data.</text>
</comment>
<proteinExistence type="predicted"/>
<dbReference type="PROSITE" id="PS50837">
    <property type="entry name" value="NACHT"/>
    <property type="match status" value="1"/>
</dbReference>
<gene>
    <name evidence="3" type="ORF">EDB81DRAFT_874923</name>
</gene>
<dbReference type="Pfam" id="PF24809">
    <property type="entry name" value="DUF7708"/>
    <property type="match status" value="1"/>
</dbReference>
<keyword evidence="1" id="KW-0677">Repeat</keyword>
<dbReference type="Proteomes" id="UP000738349">
    <property type="component" value="Unassembled WGS sequence"/>
</dbReference>
<dbReference type="EMBL" id="JAGMUV010000001">
    <property type="protein sequence ID" value="KAH7176107.1"/>
    <property type="molecule type" value="Genomic_DNA"/>
</dbReference>
<accession>A0A9P9FTV7</accession>
<dbReference type="Pfam" id="PF24883">
    <property type="entry name" value="NPHP3_N"/>
    <property type="match status" value="1"/>
</dbReference>
<dbReference type="InterPro" id="IPR027417">
    <property type="entry name" value="P-loop_NTPase"/>
</dbReference>
<protein>
    <submittedName>
        <fullName evidence="3">NACHT domain-containing protein</fullName>
    </submittedName>
</protein>
<dbReference type="PANTHER" id="PTHR10039:SF14">
    <property type="entry name" value="NACHT DOMAIN-CONTAINING PROTEIN"/>
    <property type="match status" value="1"/>
</dbReference>
<reference evidence="3" key="1">
    <citation type="journal article" date="2021" name="Nat. Commun.">
        <title>Genetic determinants of endophytism in the Arabidopsis root mycobiome.</title>
        <authorList>
            <person name="Mesny F."/>
            <person name="Miyauchi S."/>
            <person name="Thiergart T."/>
            <person name="Pickel B."/>
            <person name="Atanasova L."/>
            <person name="Karlsson M."/>
            <person name="Huettel B."/>
            <person name="Barry K.W."/>
            <person name="Haridas S."/>
            <person name="Chen C."/>
            <person name="Bauer D."/>
            <person name="Andreopoulos W."/>
            <person name="Pangilinan J."/>
            <person name="LaButti K."/>
            <person name="Riley R."/>
            <person name="Lipzen A."/>
            <person name="Clum A."/>
            <person name="Drula E."/>
            <person name="Henrissat B."/>
            <person name="Kohler A."/>
            <person name="Grigoriev I.V."/>
            <person name="Martin F.M."/>
            <person name="Hacquard S."/>
        </authorList>
    </citation>
    <scope>NUCLEOTIDE SEQUENCE</scope>
    <source>
        <strain evidence="3">MPI-CAGE-AT-0147</strain>
    </source>
</reference>
<evidence type="ECO:0000313" key="3">
    <source>
        <dbReference type="EMBL" id="KAH7176107.1"/>
    </source>
</evidence>
<dbReference type="Gene3D" id="3.40.50.300">
    <property type="entry name" value="P-loop containing nucleotide triphosphate hydrolases"/>
    <property type="match status" value="1"/>
</dbReference>
<evidence type="ECO:0000256" key="1">
    <source>
        <dbReference type="ARBA" id="ARBA00022737"/>
    </source>
</evidence>
<organism evidence="3 4">
    <name type="scientific">Dactylonectria macrodidyma</name>
    <dbReference type="NCBI Taxonomy" id="307937"/>
    <lineage>
        <taxon>Eukaryota</taxon>
        <taxon>Fungi</taxon>
        <taxon>Dikarya</taxon>
        <taxon>Ascomycota</taxon>
        <taxon>Pezizomycotina</taxon>
        <taxon>Sordariomycetes</taxon>
        <taxon>Hypocreomycetidae</taxon>
        <taxon>Hypocreales</taxon>
        <taxon>Nectriaceae</taxon>
        <taxon>Dactylonectria</taxon>
    </lineage>
</organism>
<dbReference type="InterPro" id="IPR056125">
    <property type="entry name" value="DUF7708"/>
</dbReference>
<dbReference type="PANTHER" id="PTHR10039">
    <property type="entry name" value="AMELOGENIN"/>
    <property type="match status" value="1"/>
</dbReference>
<evidence type="ECO:0000313" key="4">
    <source>
        <dbReference type="Proteomes" id="UP000738349"/>
    </source>
</evidence>